<dbReference type="AlphaFoldDB" id="A0A4Q1AZW0"/>
<reference evidence="1 2" key="1">
    <citation type="submission" date="2017-09" db="EMBL/GenBank/DDBJ databases">
        <title>Genomics of the genus Arcobacter.</title>
        <authorList>
            <person name="Perez-Cataluna A."/>
            <person name="Figueras M.J."/>
            <person name="Salas-Masso N."/>
        </authorList>
    </citation>
    <scope>NUCLEOTIDE SEQUENCE [LARGE SCALE GENOMIC DNA]</scope>
    <source>
        <strain evidence="1 2">F156-34</strain>
    </source>
</reference>
<gene>
    <name evidence="1" type="ORF">CP965_03695</name>
</gene>
<sequence>MKKKGGGKNHTTKTTGVRYRDIITNGKVDKTYYIRFKDTNNKTREIKVDKYSEGILENYCNQK</sequence>
<keyword evidence="2" id="KW-1185">Reference proteome</keyword>
<dbReference type="RefSeq" id="WP_129060700.1">
    <property type="nucleotide sequence ID" value="NZ_NXIE01000001.1"/>
</dbReference>
<accession>A0A4Q1AZW0</accession>
<organism evidence="1 2">
    <name type="scientific">Halarcobacter mediterraneus</name>
    <dbReference type="NCBI Taxonomy" id="2023153"/>
    <lineage>
        <taxon>Bacteria</taxon>
        <taxon>Pseudomonadati</taxon>
        <taxon>Campylobacterota</taxon>
        <taxon>Epsilonproteobacteria</taxon>
        <taxon>Campylobacterales</taxon>
        <taxon>Arcobacteraceae</taxon>
        <taxon>Halarcobacter</taxon>
    </lineage>
</organism>
<dbReference type="Proteomes" id="UP000289718">
    <property type="component" value="Unassembled WGS sequence"/>
</dbReference>
<name>A0A4Q1AZW0_9BACT</name>
<comment type="caution">
    <text evidence="1">The sequence shown here is derived from an EMBL/GenBank/DDBJ whole genome shotgun (WGS) entry which is preliminary data.</text>
</comment>
<proteinExistence type="predicted"/>
<dbReference type="EMBL" id="NXIE01000001">
    <property type="protein sequence ID" value="RXK14560.1"/>
    <property type="molecule type" value="Genomic_DNA"/>
</dbReference>
<evidence type="ECO:0000313" key="2">
    <source>
        <dbReference type="Proteomes" id="UP000289718"/>
    </source>
</evidence>
<evidence type="ECO:0000313" key="1">
    <source>
        <dbReference type="EMBL" id="RXK14560.1"/>
    </source>
</evidence>
<protein>
    <submittedName>
        <fullName evidence="1">Uncharacterized protein</fullName>
    </submittedName>
</protein>